<dbReference type="EMBL" id="JACNFK010000024">
    <property type="protein sequence ID" value="MBC8519590.1"/>
    <property type="molecule type" value="Genomic_DNA"/>
</dbReference>
<sequence length="280" mass="31093">MKIKLFSLLPLWLSLLASVPAEAEVAVLLHGLLNNSSSWERSGAIDALQQMGWERAGRAQAGGPTGVLISRPPLKNRGNRILYLADIPTLIPLEQQSELLEQMLTTISNNHPDEPIYLIGHSAGGVVARMVVVRNRVPNINSLITIASPHQGSPYANFAYDLATLPFPLSLLPKLMAHDKYQVLRRSRPMIKGLTLARPGTLLHWLNQQPHPDINYFSIIRRQPPSEVNDALVPFWSQDMNNIPKLRGRSAAIPTFAPHRIIMDDGYLLGGLLNRLVTKK</sequence>
<evidence type="ECO:0000256" key="1">
    <source>
        <dbReference type="SAM" id="SignalP"/>
    </source>
</evidence>
<dbReference type="AlphaFoldDB" id="A0A8J6P4S5"/>
<dbReference type="InterPro" id="IPR012908">
    <property type="entry name" value="PGAP1-ab_dom-like"/>
</dbReference>
<feature type="domain" description="GPI inositol-deacylase PGAP1-like alpha/beta" evidence="2">
    <location>
        <begin position="93"/>
        <end position="156"/>
    </location>
</feature>
<reference evidence="3 4" key="1">
    <citation type="submission" date="2020-08" db="EMBL/GenBank/DDBJ databases">
        <title>Bridging the membrane lipid divide: bacteria of the FCB group superphylum have the potential to synthesize archaeal ether lipids.</title>
        <authorList>
            <person name="Villanueva L."/>
            <person name="Von Meijenfeldt F.A.B."/>
            <person name="Westbye A.B."/>
            <person name="Yadav S."/>
            <person name="Hopmans E.C."/>
            <person name="Dutilh B.E."/>
            <person name="Sinninghe Damste J.S."/>
        </authorList>
    </citation>
    <scope>NUCLEOTIDE SEQUENCE [LARGE SCALE GENOMIC DNA]</scope>
    <source>
        <strain evidence="3">NIOZ-UU100</strain>
    </source>
</reference>
<gene>
    <name evidence="3" type="ORF">H8D24_04180</name>
</gene>
<organism evidence="3 4">
    <name type="scientific">Candidatus Thiopontia autotrophica</name>
    <dbReference type="NCBI Taxonomy" id="2841688"/>
    <lineage>
        <taxon>Bacteria</taxon>
        <taxon>Pseudomonadati</taxon>
        <taxon>Pseudomonadota</taxon>
        <taxon>Gammaproteobacteria</taxon>
        <taxon>Candidatus Thiopontia</taxon>
    </lineage>
</organism>
<name>A0A8J6P4S5_9GAMM</name>
<dbReference type="PANTHER" id="PTHR37946">
    <property type="entry name" value="SLL1969 PROTEIN"/>
    <property type="match status" value="1"/>
</dbReference>
<keyword evidence="3" id="KW-0378">Hydrolase</keyword>
<protein>
    <submittedName>
        <fullName evidence="3">Alpha/beta fold hydrolase</fullName>
    </submittedName>
</protein>
<accession>A0A8J6P4S5</accession>
<proteinExistence type="predicted"/>
<evidence type="ECO:0000313" key="4">
    <source>
        <dbReference type="Proteomes" id="UP000654401"/>
    </source>
</evidence>
<dbReference type="Pfam" id="PF07819">
    <property type="entry name" value="PGAP1"/>
    <property type="match status" value="1"/>
</dbReference>
<dbReference type="Proteomes" id="UP000654401">
    <property type="component" value="Unassembled WGS sequence"/>
</dbReference>
<evidence type="ECO:0000259" key="2">
    <source>
        <dbReference type="Pfam" id="PF07819"/>
    </source>
</evidence>
<dbReference type="GO" id="GO:0016788">
    <property type="term" value="F:hydrolase activity, acting on ester bonds"/>
    <property type="evidence" value="ECO:0007669"/>
    <property type="project" value="InterPro"/>
</dbReference>
<comment type="caution">
    <text evidence="3">The sequence shown here is derived from an EMBL/GenBank/DDBJ whole genome shotgun (WGS) entry which is preliminary data.</text>
</comment>
<evidence type="ECO:0000313" key="3">
    <source>
        <dbReference type="EMBL" id="MBC8519590.1"/>
    </source>
</evidence>
<feature type="chain" id="PRO_5035203735" evidence="1">
    <location>
        <begin position="24"/>
        <end position="280"/>
    </location>
</feature>
<dbReference type="PANTHER" id="PTHR37946:SF1">
    <property type="entry name" value="SLL1969 PROTEIN"/>
    <property type="match status" value="1"/>
</dbReference>
<keyword evidence="1" id="KW-0732">Signal</keyword>
<feature type="signal peptide" evidence="1">
    <location>
        <begin position="1"/>
        <end position="23"/>
    </location>
</feature>
<dbReference type="InterPro" id="IPR029058">
    <property type="entry name" value="AB_hydrolase_fold"/>
</dbReference>
<dbReference type="SUPFAM" id="SSF53474">
    <property type="entry name" value="alpha/beta-Hydrolases"/>
    <property type="match status" value="1"/>
</dbReference>
<dbReference type="Gene3D" id="3.40.50.1820">
    <property type="entry name" value="alpha/beta hydrolase"/>
    <property type="match status" value="1"/>
</dbReference>